<feature type="compositionally biased region" description="Basic and acidic residues" evidence="1">
    <location>
        <begin position="162"/>
        <end position="192"/>
    </location>
</feature>
<dbReference type="AlphaFoldDB" id="A0A7J6CDW6"/>
<comment type="caution">
    <text evidence="2">The sequence shown here is derived from an EMBL/GenBank/DDBJ whole genome shotgun (WGS) entry which is preliminary data.</text>
</comment>
<feature type="compositionally biased region" description="Polar residues" evidence="1">
    <location>
        <begin position="145"/>
        <end position="161"/>
    </location>
</feature>
<protein>
    <submittedName>
        <fullName evidence="2">Uncharacterized protein</fullName>
    </submittedName>
</protein>
<name>A0A7J6CDW6_9TELE</name>
<accession>A0A7J6CDW6</accession>
<evidence type="ECO:0000256" key="1">
    <source>
        <dbReference type="SAM" id="MobiDB-lite"/>
    </source>
</evidence>
<feature type="region of interest" description="Disordered" evidence="1">
    <location>
        <begin position="141"/>
        <end position="209"/>
    </location>
</feature>
<dbReference type="EMBL" id="JAAMOB010000014">
    <property type="protein sequence ID" value="KAF4105286.1"/>
    <property type="molecule type" value="Genomic_DNA"/>
</dbReference>
<dbReference type="Proteomes" id="UP000579812">
    <property type="component" value="Unassembled WGS sequence"/>
</dbReference>
<evidence type="ECO:0000313" key="3">
    <source>
        <dbReference type="Proteomes" id="UP000579812"/>
    </source>
</evidence>
<keyword evidence="3" id="KW-1185">Reference proteome</keyword>
<gene>
    <name evidence="2" type="ORF">G5714_014617</name>
</gene>
<organism evidence="2 3">
    <name type="scientific">Onychostoma macrolepis</name>
    <dbReference type="NCBI Taxonomy" id="369639"/>
    <lineage>
        <taxon>Eukaryota</taxon>
        <taxon>Metazoa</taxon>
        <taxon>Chordata</taxon>
        <taxon>Craniata</taxon>
        <taxon>Vertebrata</taxon>
        <taxon>Euteleostomi</taxon>
        <taxon>Actinopterygii</taxon>
        <taxon>Neopterygii</taxon>
        <taxon>Teleostei</taxon>
        <taxon>Ostariophysi</taxon>
        <taxon>Cypriniformes</taxon>
        <taxon>Cyprinidae</taxon>
        <taxon>Acrossocheilinae</taxon>
        <taxon>Onychostoma</taxon>
    </lineage>
</organism>
<feature type="compositionally biased region" description="Basic and acidic residues" evidence="1">
    <location>
        <begin position="200"/>
        <end position="209"/>
    </location>
</feature>
<proteinExistence type="predicted"/>
<evidence type="ECO:0000313" key="2">
    <source>
        <dbReference type="EMBL" id="KAF4105286.1"/>
    </source>
</evidence>
<sequence>MVTSTQSAFPAWVNALREMDCSHCVNRSLATLRAWITFFLESESSPCTLPFSSSQGLVKKKQRGKGIKHSVTSELTHASPPPSRVISPVLFEREDQCPSADASDMVSFGAIEDELLDDSMSRRIFWALLLTPPPLRLLSPATPSQGWMPNLSTSSLGQSKSWEAKISGETDESSVRKDMELKQKPGGEKSGLDEAPVAETSKDNGMEGE</sequence>
<reference evidence="2 3" key="1">
    <citation type="submission" date="2020-04" db="EMBL/GenBank/DDBJ databases">
        <title>Chromosome-level genome assembly of a cyprinid fish Onychostoma macrolepis by integration of Nanopore Sequencing, Bionano and Hi-C technology.</title>
        <authorList>
            <person name="Wang D."/>
        </authorList>
    </citation>
    <scope>NUCLEOTIDE SEQUENCE [LARGE SCALE GENOMIC DNA]</scope>
    <source>
        <strain evidence="2">SWU-2019</strain>
        <tissue evidence="2">Muscle</tissue>
    </source>
</reference>